<geneLocation type="mitochondrion" evidence="2"/>
<accession>D7SGR8</accession>
<evidence type="ECO:0000313" key="2">
    <source>
        <dbReference type="EMBL" id="ACD02438.1"/>
    </source>
</evidence>
<dbReference type="AlphaFoldDB" id="D7SGR8"/>
<gene>
    <name evidence="2" type="primary">ATP8</name>
</gene>
<keyword evidence="1" id="KW-1133">Transmembrane helix</keyword>
<name>D7SGR8_PANUL</name>
<dbReference type="RefSeq" id="YP_002808555.1">
    <property type="nucleotide sequence ID" value="NC_012571.1"/>
</dbReference>
<dbReference type="CTD" id="4509"/>
<keyword evidence="1" id="KW-0472">Membrane</keyword>
<feature type="transmembrane region" description="Helical" evidence="1">
    <location>
        <begin position="6"/>
        <end position="27"/>
    </location>
</feature>
<protein>
    <submittedName>
        <fullName evidence="2">ATPase subunit 8</fullName>
    </submittedName>
</protein>
<sequence length="42" mass="5424">MYQISPMNWLLFMLFIILSLFYLFIFLKYEKMSYFTKYYMKI</sequence>
<proteinExistence type="predicted"/>
<keyword evidence="2" id="KW-0496">Mitochondrion</keyword>
<reference evidence="2" key="1">
    <citation type="submission" date="2008-04" db="EMBL/GenBank/DDBJ databases">
        <title>The complete sequence of the mitochondrial genome of Panonychus ulmi.</title>
        <authorList>
            <person name="Van Leeuwen T."/>
            <person name="Vanholme B."/>
            <person name="Tirry L."/>
        </authorList>
    </citation>
    <scope>NUCLEOTIDE SEQUENCE</scope>
</reference>
<keyword evidence="1" id="KW-0812">Transmembrane</keyword>
<dbReference type="GeneID" id="7768761"/>
<dbReference type="EMBL" id="EU682403">
    <property type="protein sequence ID" value="ACD02438.1"/>
    <property type="molecule type" value="Genomic_DNA"/>
</dbReference>
<evidence type="ECO:0000256" key="1">
    <source>
        <dbReference type="SAM" id="Phobius"/>
    </source>
</evidence>
<organism evidence="2">
    <name type="scientific">Panonychus ulmi</name>
    <name type="common">European red mite</name>
    <name type="synonym">Tetranychus ulmi</name>
    <dbReference type="NCBI Taxonomy" id="50024"/>
    <lineage>
        <taxon>Eukaryota</taxon>
        <taxon>Metazoa</taxon>
        <taxon>Ecdysozoa</taxon>
        <taxon>Arthropoda</taxon>
        <taxon>Chelicerata</taxon>
        <taxon>Arachnida</taxon>
        <taxon>Acari</taxon>
        <taxon>Acariformes</taxon>
        <taxon>Trombidiformes</taxon>
        <taxon>Prostigmata</taxon>
        <taxon>Eleutherengona</taxon>
        <taxon>Raphignathae</taxon>
        <taxon>Tetranychoidea</taxon>
        <taxon>Tetranychidae</taxon>
        <taxon>Panonychus</taxon>
    </lineage>
</organism>